<evidence type="ECO:0000256" key="6">
    <source>
        <dbReference type="ARBA" id="ARBA00022989"/>
    </source>
</evidence>
<evidence type="ECO:0000313" key="11">
    <source>
        <dbReference type="Proteomes" id="UP000779508"/>
    </source>
</evidence>
<dbReference type="InterPro" id="IPR000515">
    <property type="entry name" value="MetI-like"/>
</dbReference>
<keyword evidence="11" id="KW-1185">Reference proteome</keyword>
<keyword evidence="7 8" id="KW-0472">Membrane</keyword>
<name>A0ABS6G259_9FIRM</name>
<dbReference type="InterPro" id="IPR043429">
    <property type="entry name" value="ArtM/GltK/GlnP/TcyL/YhdX-like"/>
</dbReference>
<comment type="caution">
    <text evidence="10">The sequence shown here is derived from an EMBL/GenBank/DDBJ whole genome shotgun (WGS) entry which is preliminary data.</text>
</comment>
<comment type="similarity">
    <text evidence="8">Belongs to the binding-protein-dependent transport system permease family.</text>
</comment>
<evidence type="ECO:0000256" key="3">
    <source>
        <dbReference type="ARBA" id="ARBA00022475"/>
    </source>
</evidence>
<protein>
    <submittedName>
        <fullName evidence="10">Amino acid ABC transporter permease</fullName>
    </submittedName>
</protein>
<dbReference type="PANTHER" id="PTHR30614:SF0">
    <property type="entry name" value="L-CYSTINE TRANSPORT SYSTEM PERMEASE PROTEIN TCYL"/>
    <property type="match status" value="1"/>
</dbReference>
<reference evidence="10 11" key="1">
    <citation type="submission" date="2021-06" db="EMBL/GenBank/DDBJ databases">
        <authorList>
            <person name="Sun Q."/>
            <person name="Li D."/>
        </authorList>
    </citation>
    <scope>NUCLEOTIDE SEQUENCE [LARGE SCALE GENOMIC DNA]</scope>
    <source>
        <strain evidence="10 11">MSJ-5</strain>
    </source>
</reference>
<evidence type="ECO:0000256" key="5">
    <source>
        <dbReference type="ARBA" id="ARBA00022970"/>
    </source>
</evidence>
<proteinExistence type="inferred from homology"/>
<dbReference type="InterPro" id="IPR010065">
    <property type="entry name" value="AA_ABC_transptr_permease_3TM"/>
</dbReference>
<evidence type="ECO:0000256" key="4">
    <source>
        <dbReference type="ARBA" id="ARBA00022692"/>
    </source>
</evidence>
<evidence type="ECO:0000256" key="8">
    <source>
        <dbReference type="RuleBase" id="RU363032"/>
    </source>
</evidence>
<dbReference type="RefSeq" id="WP_216416429.1">
    <property type="nucleotide sequence ID" value="NZ_JAHLQK010000003.1"/>
</dbReference>
<feature type="transmembrane region" description="Helical" evidence="8">
    <location>
        <begin position="53"/>
        <end position="79"/>
    </location>
</feature>
<keyword evidence="5" id="KW-0029">Amino-acid transport</keyword>
<keyword evidence="4 8" id="KW-0812">Transmembrane</keyword>
<dbReference type="PROSITE" id="PS50928">
    <property type="entry name" value="ABC_TM1"/>
    <property type="match status" value="1"/>
</dbReference>
<sequence>MSYIYSLLPSLTSGLSTTLEIFAATLLFSMPLGFWVALGRLSKIKIISRIVQLYILIMRGTPLMLQLVFVFFGFPYIGITLDRTTAALLTFILNYGAYFGEIFRGGIESIDIGQYEGATVLGLSKIRTLTRIILPQMVKRVLPSVGNEVINLVKDTSLVYVVGLGELLRAGKIASNRDASLVPLMVVGVFYLLLIWLLTEGFKQLEKRYNYYC</sequence>
<dbReference type="Pfam" id="PF00528">
    <property type="entry name" value="BPD_transp_1"/>
    <property type="match status" value="1"/>
</dbReference>
<evidence type="ECO:0000256" key="1">
    <source>
        <dbReference type="ARBA" id="ARBA00004651"/>
    </source>
</evidence>
<dbReference type="PANTHER" id="PTHR30614">
    <property type="entry name" value="MEMBRANE COMPONENT OF AMINO ACID ABC TRANSPORTER"/>
    <property type="match status" value="1"/>
</dbReference>
<evidence type="ECO:0000256" key="2">
    <source>
        <dbReference type="ARBA" id="ARBA00022448"/>
    </source>
</evidence>
<feature type="transmembrane region" description="Helical" evidence="8">
    <location>
        <begin position="179"/>
        <end position="199"/>
    </location>
</feature>
<dbReference type="Proteomes" id="UP000779508">
    <property type="component" value="Unassembled WGS sequence"/>
</dbReference>
<gene>
    <name evidence="10" type="ORF">KQI88_09020</name>
</gene>
<dbReference type="EMBL" id="JAHLQK010000003">
    <property type="protein sequence ID" value="MBU5676557.1"/>
    <property type="molecule type" value="Genomic_DNA"/>
</dbReference>
<keyword evidence="3" id="KW-1003">Cell membrane</keyword>
<evidence type="ECO:0000259" key="9">
    <source>
        <dbReference type="PROSITE" id="PS50928"/>
    </source>
</evidence>
<dbReference type="CDD" id="cd06261">
    <property type="entry name" value="TM_PBP2"/>
    <property type="match status" value="1"/>
</dbReference>
<organism evidence="10 11">
    <name type="scientific">Alkaliphilus flagellatus</name>
    <dbReference type="NCBI Taxonomy" id="2841507"/>
    <lineage>
        <taxon>Bacteria</taxon>
        <taxon>Bacillati</taxon>
        <taxon>Bacillota</taxon>
        <taxon>Clostridia</taxon>
        <taxon>Peptostreptococcales</taxon>
        <taxon>Natronincolaceae</taxon>
        <taxon>Alkaliphilus</taxon>
    </lineage>
</organism>
<comment type="subcellular location">
    <subcellularLocation>
        <location evidence="1 8">Cell membrane</location>
        <topology evidence="1 8">Multi-pass membrane protein</topology>
    </subcellularLocation>
</comment>
<evidence type="ECO:0000256" key="7">
    <source>
        <dbReference type="ARBA" id="ARBA00023136"/>
    </source>
</evidence>
<dbReference type="NCBIfam" id="TIGR01726">
    <property type="entry name" value="HEQRo_perm_3TM"/>
    <property type="match status" value="1"/>
</dbReference>
<keyword evidence="2 8" id="KW-0813">Transport</keyword>
<feature type="domain" description="ABC transmembrane type-1" evidence="9">
    <location>
        <begin position="15"/>
        <end position="199"/>
    </location>
</feature>
<accession>A0ABS6G259</accession>
<evidence type="ECO:0000313" key="10">
    <source>
        <dbReference type="EMBL" id="MBU5676557.1"/>
    </source>
</evidence>
<feature type="transmembrane region" description="Helical" evidence="8">
    <location>
        <begin position="20"/>
        <end position="41"/>
    </location>
</feature>
<keyword evidence="6 8" id="KW-1133">Transmembrane helix</keyword>